<dbReference type="Proteomes" id="UP001165962">
    <property type="component" value="Unassembled WGS sequence"/>
</dbReference>
<accession>A0ABX0J428</accession>
<dbReference type="InterPro" id="IPR012349">
    <property type="entry name" value="Split_barrel_FMN-bd"/>
</dbReference>
<name>A0ABX0J428_9BACL</name>
<dbReference type="PANTHER" id="PTHR42815">
    <property type="entry name" value="FAD-BINDING, PUTATIVE (AFU_ORTHOLOGUE AFUA_6G07600)-RELATED"/>
    <property type="match status" value="1"/>
</dbReference>
<dbReference type="NCBIfam" id="TIGR04025">
    <property type="entry name" value="PPOX_FMN_DR2398"/>
    <property type="match status" value="1"/>
</dbReference>
<dbReference type="EMBL" id="JAAOIW010000004">
    <property type="protein sequence ID" value="NHN31049.1"/>
    <property type="molecule type" value="Genomic_DNA"/>
</dbReference>
<dbReference type="SUPFAM" id="SSF50475">
    <property type="entry name" value="FMN-binding split barrel"/>
    <property type="match status" value="1"/>
</dbReference>
<reference evidence="2" key="1">
    <citation type="submission" date="2020-03" db="EMBL/GenBank/DDBJ databases">
        <title>Draft sequencing of Paenibacilllus sp. S3N08.</title>
        <authorList>
            <person name="Kim D.-U."/>
        </authorList>
    </citation>
    <scope>NUCLEOTIDE SEQUENCE</scope>
    <source>
        <strain evidence="2">S3N08</strain>
    </source>
</reference>
<feature type="domain" description="Pyridoxamine 5'-phosphate oxidase N-terminal" evidence="1">
    <location>
        <begin position="35"/>
        <end position="153"/>
    </location>
</feature>
<proteinExistence type="predicted"/>
<dbReference type="RefSeq" id="WP_166150605.1">
    <property type="nucleotide sequence ID" value="NZ_JAAOIW010000004.1"/>
</dbReference>
<dbReference type="PANTHER" id="PTHR42815:SF2">
    <property type="entry name" value="FAD-BINDING, PUTATIVE (AFU_ORTHOLOGUE AFUA_6G07600)-RELATED"/>
    <property type="match status" value="1"/>
</dbReference>
<dbReference type="Gene3D" id="2.30.110.10">
    <property type="entry name" value="Electron Transport, Fmn-binding Protein, Chain A"/>
    <property type="match status" value="1"/>
</dbReference>
<comment type="caution">
    <text evidence="2">The sequence shown here is derived from an EMBL/GenBank/DDBJ whole genome shotgun (WGS) entry which is preliminary data.</text>
</comment>
<dbReference type="InterPro" id="IPR024029">
    <property type="entry name" value="Pyridox_Oxase_FMN-dep"/>
</dbReference>
<keyword evidence="3" id="KW-1185">Reference proteome</keyword>
<organism evidence="2 3">
    <name type="scientific">Paenibacillus agricola</name>
    <dbReference type="NCBI Taxonomy" id="2716264"/>
    <lineage>
        <taxon>Bacteria</taxon>
        <taxon>Bacillati</taxon>
        <taxon>Bacillota</taxon>
        <taxon>Bacilli</taxon>
        <taxon>Bacillales</taxon>
        <taxon>Paenibacillaceae</taxon>
        <taxon>Paenibacillus</taxon>
    </lineage>
</organism>
<dbReference type="InterPro" id="IPR011576">
    <property type="entry name" value="Pyridox_Oxase_N"/>
</dbReference>
<evidence type="ECO:0000313" key="2">
    <source>
        <dbReference type="EMBL" id="NHN31049.1"/>
    </source>
</evidence>
<evidence type="ECO:0000259" key="1">
    <source>
        <dbReference type="Pfam" id="PF01243"/>
    </source>
</evidence>
<protein>
    <submittedName>
        <fullName evidence="2">Pyridoxamine 5'-phosphate oxidase family protein</fullName>
    </submittedName>
</protein>
<evidence type="ECO:0000313" key="3">
    <source>
        <dbReference type="Proteomes" id="UP001165962"/>
    </source>
</evidence>
<gene>
    <name evidence="2" type="ORF">G9U52_14515</name>
</gene>
<sequence>MSTHPFQQIITSEQEIRDLVGYPSELVQKKTITHIDQHCRDFIALSPLLFVSTADGQGRCDVSPRGDAPGFVLVMDKQHLVIPERPGNRRIDSFRNILENPRIGLLFMIPGLEETLRMNGKAVIIKDEAILGRMKARDKQPLLGIGVEVEECFIHCAKAFKRSGVWDAKTWSPGNALPSIPAILAAHVNSKAYPIDVIEKGLQESYVKRLY</sequence>
<dbReference type="Pfam" id="PF01243">
    <property type="entry name" value="PNPOx_N"/>
    <property type="match status" value="1"/>
</dbReference>